<dbReference type="EMBL" id="FQZE01000008">
    <property type="protein sequence ID" value="SHI95690.1"/>
    <property type="molecule type" value="Genomic_DNA"/>
</dbReference>
<dbReference type="Proteomes" id="UP000184050">
    <property type="component" value="Unassembled WGS sequence"/>
</dbReference>
<name>A0A1M6FD83_9BACT</name>
<dbReference type="InterPro" id="IPR014907">
    <property type="entry name" value="BT4734-like_N"/>
</dbReference>
<feature type="domain" description="Primase C-terminal 2" evidence="1">
    <location>
        <begin position="237"/>
        <end position="308"/>
    </location>
</feature>
<dbReference type="RefSeq" id="WP_175552485.1">
    <property type="nucleotide sequence ID" value="NZ_FQZE01000008.1"/>
</dbReference>
<evidence type="ECO:0000259" key="2">
    <source>
        <dbReference type="Pfam" id="PF08800"/>
    </source>
</evidence>
<reference evidence="3 4" key="1">
    <citation type="submission" date="2016-11" db="EMBL/GenBank/DDBJ databases">
        <authorList>
            <person name="Jaros S."/>
            <person name="Januszkiewicz K."/>
            <person name="Wedrychowicz H."/>
        </authorList>
    </citation>
    <scope>NUCLEOTIDE SEQUENCE [LARGE SCALE GENOMIC DNA]</scope>
    <source>
        <strain evidence="3 4">DSM 27063</strain>
    </source>
</reference>
<proteinExistence type="predicted"/>
<evidence type="ECO:0000313" key="3">
    <source>
        <dbReference type="EMBL" id="SHI95690.1"/>
    </source>
</evidence>
<dbReference type="STRING" id="1168035.SAMN05444280_108127"/>
<protein>
    <submittedName>
        <fullName evidence="3">Primase C terminal 2 (PriCT-2)</fullName>
    </submittedName>
</protein>
<keyword evidence="4" id="KW-1185">Reference proteome</keyword>
<feature type="domain" description="BT4734-like N-terminal" evidence="2">
    <location>
        <begin position="56"/>
        <end position="174"/>
    </location>
</feature>
<evidence type="ECO:0000259" key="1">
    <source>
        <dbReference type="Pfam" id="PF08707"/>
    </source>
</evidence>
<dbReference type="GO" id="GO:0016817">
    <property type="term" value="F:hydrolase activity, acting on acid anhydrides"/>
    <property type="evidence" value="ECO:0007669"/>
    <property type="project" value="InterPro"/>
</dbReference>
<gene>
    <name evidence="3" type="ORF">SAMN05444280_108127</name>
</gene>
<dbReference type="InterPro" id="IPR014819">
    <property type="entry name" value="PriCT_2"/>
</dbReference>
<evidence type="ECO:0000313" key="4">
    <source>
        <dbReference type="Proteomes" id="UP000184050"/>
    </source>
</evidence>
<dbReference type="Pfam" id="PF08707">
    <property type="entry name" value="PriCT_2"/>
    <property type="match status" value="1"/>
</dbReference>
<accession>A0A1M6FD83</accession>
<sequence length="317" mass="37170">MKTPKFSYFNEPVTNTKPYKSITLADVYMVLTGHWFKQATEKLRTISDPDANRNFKAQRFPFVTFSGTFSTRKESGLIQHSGLITIDFDKLKDVETLKLQLLKDKHFETELLFTSPNGNGLKWIIPINTNGEYNHGQLFDAISRYIQKTYQIEVDKSGRDVARICFLCYDPDAFMHPRHGRSNRHWPGEIYTVERQKFNPGKWLNETNRKKDFKPVPFSSNMTRTQRDVETVLRRIENYQVDLTMNYEDWIRLAFAFADEFGETGRDYFHRVSRFYSEYNSTECDRQFDRCLKSGKSGVTIKSFFQAAKDAGINIRV</sequence>
<dbReference type="AlphaFoldDB" id="A0A1M6FD83"/>
<organism evidence="3 4">
    <name type="scientific">Tangfeifania diversioriginum</name>
    <dbReference type="NCBI Taxonomy" id="1168035"/>
    <lineage>
        <taxon>Bacteria</taxon>
        <taxon>Pseudomonadati</taxon>
        <taxon>Bacteroidota</taxon>
        <taxon>Bacteroidia</taxon>
        <taxon>Marinilabiliales</taxon>
        <taxon>Prolixibacteraceae</taxon>
        <taxon>Tangfeifania</taxon>
    </lineage>
</organism>
<dbReference type="Pfam" id="PF08800">
    <property type="entry name" value="BT4734-like_N"/>
    <property type="match status" value="1"/>
</dbReference>